<dbReference type="Proteomes" id="UP001566132">
    <property type="component" value="Unassembled WGS sequence"/>
</dbReference>
<sequence length="106" mass="12218">VYALNGGVNLSDQFKKIIISNCKYRDGVKQVQIVREFNLHKSVVCKQIWLIQERRSTSNLPQAGRLKKTTINSDKLFTRYYLKHSFATAEDIKKEFPSIAVSVRSI</sequence>
<evidence type="ECO:0000313" key="2">
    <source>
        <dbReference type="Proteomes" id="UP001566132"/>
    </source>
</evidence>
<gene>
    <name evidence="1" type="ORF">ABEB36_003076</name>
</gene>
<evidence type="ECO:0000313" key="1">
    <source>
        <dbReference type="EMBL" id="KAL1513703.1"/>
    </source>
</evidence>
<name>A0ABD1F8C2_HYPHA</name>
<protein>
    <recommendedName>
        <fullName evidence="3">Transposase</fullName>
    </recommendedName>
</protein>
<evidence type="ECO:0008006" key="3">
    <source>
        <dbReference type="Google" id="ProtNLM"/>
    </source>
</evidence>
<reference evidence="1 2" key="1">
    <citation type="submission" date="2024-05" db="EMBL/GenBank/DDBJ databases">
        <title>Genetic variation in Jamaican populations of the coffee berry borer (Hypothenemus hampei).</title>
        <authorList>
            <person name="Errbii M."/>
            <person name="Myrie A."/>
        </authorList>
    </citation>
    <scope>NUCLEOTIDE SEQUENCE [LARGE SCALE GENOMIC DNA]</scope>
    <source>
        <strain evidence="1">JA-Hopewell-2020-01-JO</strain>
        <tissue evidence="1">Whole body</tissue>
    </source>
</reference>
<comment type="caution">
    <text evidence="1">The sequence shown here is derived from an EMBL/GenBank/DDBJ whole genome shotgun (WGS) entry which is preliminary data.</text>
</comment>
<keyword evidence="2" id="KW-1185">Reference proteome</keyword>
<accession>A0ABD1F8C2</accession>
<dbReference type="AlphaFoldDB" id="A0ABD1F8C2"/>
<proteinExistence type="predicted"/>
<feature type="non-terminal residue" evidence="1">
    <location>
        <position position="1"/>
    </location>
</feature>
<dbReference type="EMBL" id="JBDJPC010000002">
    <property type="protein sequence ID" value="KAL1513703.1"/>
    <property type="molecule type" value="Genomic_DNA"/>
</dbReference>
<organism evidence="1 2">
    <name type="scientific">Hypothenemus hampei</name>
    <name type="common">Coffee berry borer</name>
    <dbReference type="NCBI Taxonomy" id="57062"/>
    <lineage>
        <taxon>Eukaryota</taxon>
        <taxon>Metazoa</taxon>
        <taxon>Ecdysozoa</taxon>
        <taxon>Arthropoda</taxon>
        <taxon>Hexapoda</taxon>
        <taxon>Insecta</taxon>
        <taxon>Pterygota</taxon>
        <taxon>Neoptera</taxon>
        <taxon>Endopterygota</taxon>
        <taxon>Coleoptera</taxon>
        <taxon>Polyphaga</taxon>
        <taxon>Cucujiformia</taxon>
        <taxon>Curculionidae</taxon>
        <taxon>Scolytinae</taxon>
        <taxon>Hypothenemus</taxon>
    </lineage>
</organism>